<accession>U9UWT6</accession>
<dbReference type="EMBL" id="KI274149">
    <property type="protein sequence ID" value="ESA24192.1"/>
    <property type="molecule type" value="Genomic_DNA"/>
</dbReference>
<dbReference type="VEuPathDB" id="FungiDB:RhiirFUN_022369"/>
<name>U9UWT6_RHIID</name>
<organism evidence="1">
    <name type="scientific">Rhizophagus irregularis (strain DAOM 181602 / DAOM 197198 / MUCL 43194)</name>
    <name type="common">Arbuscular mycorrhizal fungus</name>
    <name type="synonym">Glomus intraradices</name>
    <dbReference type="NCBI Taxonomy" id="747089"/>
    <lineage>
        <taxon>Eukaryota</taxon>
        <taxon>Fungi</taxon>
        <taxon>Fungi incertae sedis</taxon>
        <taxon>Mucoromycota</taxon>
        <taxon>Glomeromycotina</taxon>
        <taxon>Glomeromycetes</taxon>
        <taxon>Glomerales</taxon>
        <taxon>Glomeraceae</taxon>
        <taxon>Rhizophagus</taxon>
    </lineage>
</organism>
<sequence length="158" mass="18653">MRRENDGKIISETSIIKELVSCKFTIKEVEINVNHILVDEYSLRWNYIPIEGAYIFWFKELSYNITKIDLMLLDYVKDCFINSNGKEETWEHIWICNKNDAGDTRYNGQGPKESMERRFMGSSCYKINDHGSGFTLVITSFYYTKILVWRDSVELVFS</sequence>
<evidence type="ECO:0000313" key="1">
    <source>
        <dbReference type="EMBL" id="ESA24192.1"/>
    </source>
</evidence>
<protein>
    <submittedName>
        <fullName evidence="1">Uncharacterized protein</fullName>
    </submittedName>
</protein>
<reference evidence="1" key="1">
    <citation type="submission" date="2013-07" db="EMBL/GenBank/DDBJ databases">
        <title>The genome of an arbuscular mycorrhizal fungus provides insights into the evolution of the oldest plant symbiosis.</title>
        <authorList>
            <consortium name="DOE Joint Genome Institute"/>
            <person name="Tisserant E."/>
            <person name="Malbreil M."/>
            <person name="Kuo A."/>
            <person name="Kohler A."/>
            <person name="Symeonidi A."/>
            <person name="Balestrini R."/>
            <person name="Charron P."/>
            <person name="Duensing N."/>
            <person name="Frei-dit-Frey N."/>
            <person name="Gianinazzi-Pearson V."/>
            <person name="Gilbert B."/>
            <person name="Handa Y."/>
            <person name="Hijri M."/>
            <person name="Kaul R."/>
            <person name="Kawaguchi M."/>
            <person name="Krajinski F."/>
            <person name="Lammers P."/>
            <person name="Lapierre D."/>
            <person name="Masclaux F.G."/>
            <person name="Murat C."/>
            <person name="Morin E."/>
            <person name="Ndikumana S."/>
            <person name="Pagni M."/>
            <person name="Petitpierre D."/>
            <person name="Requena N."/>
            <person name="Rosikiewicz P."/>
            <person name="Riley R."/>
            <person name="Saito K."/>
            <person name="San Clemente H."/>
            <person name="Shapiro H."/>
            <person name="van Tuinen D."/>
            <person name="Becard G."/>
            <person name="Bonfante P."/>
            <person name="Paszkowski U."/>
            <person name="Shachar-Hill Y."/>
            <person name="Young J.P."/>
            <person name="Sanders I.R."/>
            <person name="Henrissat B."/>
            <person name="Rensing S.A."/>
            <person name="Grigoriev I.V."/>
            <person name="Corradi N."/>
            <person name="Roux C."/>
            <person name="Martin F."/>
        </authorList>
    </citation>
    <scope>NUCLEOTIDE SEQUENCE</scope>
    <source>
        <strain evidence="1">DAOM 197198</strain>
    </source>
</reference>
<dbReference type="HOGENOM" id="CLU_1670294_0_0_1"/>
<gene>
    <name evidence="1" type="ORF">GLOINDRAFT_90563</name>
</gene>
<proteinExistence type="predicted"/>
<dbReference type="AlphaFoldDB" id="U9UWT6"/>